<dbReference type="CDD" id="cd00053">
    <property type="entry name" value="EGF"/>
    <property type="match status" value="1"/>
</dbReference>
<dbReference type="InterPro" id="IPR000719">
    <property type="entry name" value="Prot_kinase_dom"/>
</dbReference>
<dbReference type="PANTHER" id="PTHR27005:SF213">
    <property type="entry name" value="PROTEIN KINASE DOMAIN-CONTAINING PROTEIN"/>
    <property type="match status" value="1"/>
</dbReference>
<dbReference type="PANTHER" id="PTHR27005">
    <property type="entry name" value="WALL-ASSOCIATED RECEPTOR KINASE-LIKE 21"/>
    <property type="match status" value="1"/>
</dbReference>
<dbReference type="InterPro" id="IPR001881">
    <property type="entry name" value="EGF-like_Ca-bd_dom"/>
</dbReference>
<proteinExistence type="predicted"/>
<evidence type="ECO:0000256" key="11">
    <source>
        <dbReference type="ARBA" id="ARBA00023136"/>
    </source>
</evidence>
<keyword evidence="8" id="KW-0418">Kinase</keyword>
<dbReference type="GO" id="GO:0004674">
    <property type="term" value="F:protein serine/threonine kinase activity"/>
    <property type="evidence" value="ECO:0007669"/>
    <property type="project" value="UniProtKB-KW"/>
</dbReference>
<evidence type="ECO:0000256" key="13">
    <source>
        <dbReference type="PROSITE-ProRule" id="PRU00076"/>
    </source>
</evidence>
<feature type="transmembrane region" description="Helical" evidence="15">
    <location>
        <begin position="253"/>
        <end position="276"/>
    </location>
</feature>
<evidence type="ECO:0000256" key="4">
    <source>
        <dbReference type="ARBA" id="ARBA00022679"/>
    </source>
</evidence>
<dbReference type="GO" id="GO:0005509">
    <property type="term" value="F:calcium ion binding"/>
    <property type="evidence" value="ECO:0007669"/>
    <property type="project" value="InterPro"/>
</dbReference>
<keyword evidence="5 15" id="KW-0812">Transmembrane</keyword>
<reference evidence="18" key="1">
    <citation type="submission" date="2023-07" db="EMBL/GenBank/DDBJ databases">
        <title>A chromosome-level genome assembly of Lolium multiflorum.</title>
        <authorList>
            <person name="Chen Y."/>
            <person name="Copetti D."/>
            <person name="Kolliker R."/>
            <person name="Studer B."/>
        </authorList>
    </citation>
    <scope>NUCLEOTIDE SEQUENCE</scope>
    <source>
        <strain evidence="18">02402/16</strain>
        <tissue evidence="18">Leaf</tissue>
    </source>
</reference>
<evidence type="ECO:0000313" key="19">
    <source>
        <dbReference type="Proteomes" id="UP001231189"/>
    </source>
</evidence>
<dbReference type="InterPro" id="IPR017441">
    <property type="entry name" value="Protein_kinase_ATP_BS"/>
</dbReference>
<evidence type="ECO:0000256" key="1">
    <source>
        <dbReference type="ARBA" id="ARBA00004479"/>
    </source>
</evidence>
<dbReference type="InterPro" id="IPR018097">
    <property type="entry name" value="EGF_Ca-bd_CS"/>
</dbReference>
<comment type="caution">
    <text evidence="13">Lacks conserved residue(s) required for the propagation of feature annotation.</text>
</comment>
<dbReference type="GO" id="GO:0005524">
    <property type="term" value="F:ATP binding"/>
    <property type="evidence" value="ECO:0007669"/>
    <property type="project" value="UniProtKB-UniRule"/>
</dbReference>
<dbReference type="SUPFAM" id="SSF57196">
    <property type="entry name" value="EGF/Laminin"/>
    <property type="match status" value="1"/>
</dbReference>
<dbReference type="SMART" id="SM00220">
    <property type="entry name" value="S_TKc"/>
    <property type="match status" value="1"/>
</dbReference>
<dbReference type="SUPFAM" id="SSF56112">
    <property type="entry name" value="Protein kinase-like (PK-like)"/>
    <property type="match status" value="1"/>
</dbReference>
<dbReference type="GO" id="GO:0007166">
    <property type="term" value="P:cell surface receptor signaling pathway"/>
    <property type="evidence" value="ECO:0007669"/>
    <property type="project" value="InterPro"/>
</dbReference>
<feature type="binding site" evidence="14">
    <location>
        <position position="364"/>
    </location>
    <ligand>
        <name>ATP</name>
        <dbReference type="ChEBI" id="CHEBI:30616"/>
    </ligand>
</feature>
<keyword evidence="2" id="KW-0723">Serine/threonine-protein kinase</keyword>
<dbReference type="PROSITE" id="PS01187">
    <property type="entry name" value="EGF_CA"/>
    <property type="match status" value="1"/>
</dbReference>
<dbReference type="Gene3D" id="1.10.510.10">
    <property type="entry name" value="Transferase(Phosphotransferase) domain 1"/>
    <property type="match status" value="1"/>
</dbReference>
<evidence type="ECO:0000259" key="17">
    <source>
        <dbReference type="PROSITE" id="PS50026"/>
    </source>
</evidence>
<dbReference type="FunFam" id="1.10.510.10:FF:000084">
    <property type="entry name" value="Wall-associated receptor kinase 2"/>
    <property type="match status" value="1"/>
</dbReference>
<dbReference type="SMART" id="SM00181">
    <property type="entry name" value="EGF"/>
    <property type="match status" value="2"/>
</dbReference>
<keyword evidence="3 13" id="KW-0245">EGF-like domain</keyword>
<name>A0AAD8VRL2_LOLMU</name>
<dbReference type="Pfam" id="PF07645">
    <property type="entry name" value="EGF_CA"/>
    <property type="match status" value="1"/>
</dbReference>
<dbReference type="InterPro" id="IPR045274">
    <property type="entry name" value="WAK-like"/>
</dbReference>
<evidence type="ECO:0000256" key="9">
    <source>
        <dbReference type="ARBA" id="ARBA00022840"/>
    </source>
</evidence>
<dbReference type="PROSITE" id="PS50011">
    <property type="entry name" value="PROTEIN_KINASE_DOM"/>
    <property type="match status" value="1"/>
</dbReference>
<dbReference type="InterPro" id="IPR000742">
    <property type="entry name" value="EGF"/>
</dbReference>
<feature type="domain" description="Protein kinase" evidence="16">
    <location>
        <begin position="328"/>
        <end position="595"/>
    </location>
</feature>
<dbReference type="SMART" id="SM00179">
    <property type="entry name" value="EGF_CA"/>
    <property type="match status" value="1"/>
</dbReference>
<evidence type="ECO:0000256" key="14">
    <source>
        <dbReference type="PROSITE-ProRule" id="PRU10141"/>
    </source>
</evidence>
<dbReference type="FunFam" id="2.10.25.10:FF:000355">
    <property type="entry name" value="Wall-associated receptor kinase 3"/>
    <property type="match status" value="1"/>
</dbReference>
<comment type="subcellular location">
    <subcellularLocation>
        <location evidence="1">Membrane</location>
        <topology evidence="1">Single-pass type I membrane protein</topology>
    </subcellularLocation>
</comment>
<dbReference type="AlphaFoldDB" id="A0AAD8VRL2"/>
<dbReference type="Pfam" id="PF07714">
    <property type="entry name" value="PK_Tyr_Ser-Thr"/>
    <property type="match status" value="1"/>
</dbReference>
<dbReference type="InterPro" id="IPR000152">
    <property type="entry name" value="EGF-type_Asp/Asn_hydroxyl_site"/>
</dbReference>
<keyword evidence="12" id="KW-1015">Disulfide bond</keyword>
<dbReference type="GO" id="GO:0005886">
    <property type="term" value="C:plasma membrane"/>
    <property type="evidence" value="ECO:0007669"/>
    <property type="project" value="TreeGrafter"/>
</dbReference>
<keyword evidence="9 14" id="KW-0067">ATP-binding</keyword>
<evidence type="ECO:0000256" key="5">
    <source>
        <dbReference type="ARBA" id="ARBA00022692"/>
    </source>
</evidence>
<dbReference type="InterPro" id="IPR001245">
    <property type="entry name" value="Ser-Thr/Tyr_kinase_cat_dom"/>
</dbReference>
<evidence type="ECO:0000256" key="3">
    <source>
        <dbReference type="ARBA" id="ARBA00022536"/>
    </source>
</evidence>
<protein>
    <submittedName>
        <fullName evidence="18">Uncharacterized protein</fullName>
    </submittedName>
</protein>
<dbReference type="PROSITE" id="PS50026">
    <property type="entry name" value="EGF_3"/>
    <property type="match status" value="1"/>
</dbReference>
<keyword evidence="6" id="KW-0732">Signal</keyword>
<keyword evidence="4" id="KW-0808">Transferase</keyword>
<dbReference type="InterPro" id="IPR008271">
    <property type="entry name" value="Ser/Thr_kinase_AS"/>
</dbReference>
<dbReference type="Gene3D" id="2.10.25.10">
    <property type="entry name" value="Laminin"/>
    <property type="match status" value="2"/>
</dbReference>
<gene>
    <name evidence="18" type="ORF">QYE76_020132</name>
</gene>
<evidence type="ECO:0000256" key="7">
    <source>
        <dbReference type="ARBA" id="ARBA00022741"/>
    </source>
</evidence>
<evidence type="ECO:0000256" key="10">
    <source>
        <dbReference type="ARBA" id="ARBA00022989"/>
    </source>
</evidence>
<dbReference type="InterPro" id="IPR049883">
    <property type="entry name" value="NOTCH1_EGF-like"/>
</dbReference>
<dbReference type="PROSITE" id="PS00010">
    <property type="entry name" value="ASX_HYDROXYL"/>
    <property type="match status" value="1"/>
</dbReference>
<dbReference type="PROSITE" id="PS00108">
    <property type="entry name" value="PROTEIN_KINASE_ST"/>
    <property type="match status" value="1"/>
</dbReference>
<evidence type="ECO:0000256" key="15">
    <source>
        <dbReference type="SAM" id="Phobius"/>
    </source>
</evidence>
<feature type="domain" description="EGF-like" evidence="17">
    <location>
        <begin position="204"/>
        <end position="241"/>
    </location>
</feature>
<dbReference type="Proteomes" id="UP001231189">
    <property type="component" value="Unassembled WGS sequence"/>
</dbReference>
<keyword evidence="11 15" id="KW-0472">Membrane</keyword>
<dbReference type="CDD" id="cd00054">
    <property type="entry name" value="EGF_CA"/>
    <property type="match status" value="1"/>
</dbReference>
<dbReference type="CDD" id="cd14066">
    <property type="entry name" value="STKc_IRAK"/>
    <property type="match status" value="1"/>
</dbReference>
<keyword evidence="7 14" id="KW-0547">Nucleotide-binding</keyword>
<dbReference type="Gene3D" id="3.30.200.20">
    <property type="entry name" value="Phosphorylase Kinase, domain 1"/>
    <property type="match status" value="1"/>
</dbReference>
<accession>A0AAD8VRL2</accession>
<evidence type="ECO:0000256" key="12">
    <source>
        <dbReference type="ARBA" id="ARBA00023157"/>
    </source>
</evidence>
<comment type="caution">
    <text evidence="18">The sequence shown here is derived from an EMBL/GenBank/DDBJ whole genome shotgun (WGS) entry which is preliminary data.</text>
</comment>
<dbReference type="PROSITE" id="PS00107">
    <property type="entry name" value="PROTEIN_KINASE_ATP"/>
    <property type="match status" value="1"/>
</dbReference>
<keyword evidence="19" id="KW-1185">Reference proteome</keyword>
<dbReference type="InterPro" id="IPR011009">
    <property type="entry name" value="Kinase-like_dom_sf"/>
</dbReference>
<keyword evidence="10 15" id="KW-1133">Transmembrane helix</keyword>
<evidence type="ECO:0000256" key="2">
    <source>
        <dbReference type="ARBA" id="ARBA00022527"/>
    </source>
</evidence>
<dbReference type="EMBL" id="JAUUTY010000006">
    <property type="protein sequence ID" value="KAK1614615.1"/>
    <property type="molecule type" value="Genomic_DNA"/>
</dbReference>
<sequence length="645" mass="71148">MHVVGIFLENSTVRVMRWSQGTVNLTSSGRRFRWRLGEGGPYSLAAANEFIVTGCNVDATLVDSRSGGNASSCASFCMGDNPWRENMTRCSLGTCSATIASTGHTSYDVRLRPVVDEDAGVQGVLNRLPMHALIAEKGWLGVNNAFNLLLGLDQLFPTVLDWACAADDVCKSAHSVRNSSGRGYTCQCQPGYEGNPYLTGGCQDINECMMPNLHQCYGVCTNTLGSFQCRCPRGFQGNVNLPNGCIKSVNTGLIIGLSVASAPCLMLLTLCAFLIIRKVNHQKAKRLKEKFFHQNRGQLLQQLISHKSDIAERMIIPLHELEKATNNFDQTRKLGGGGHGTVYKGILSDLHVVAIKKSKIVVKKEIDEFINEVAILSHINHRNIVKLFGCCLETEVPLLAYEFISNGTLSDYLHKEPPSPIPWEDRLRIAAEIAKALAYLHSAISVPIIHRDIKSANILLDDALTSKVSDFGASRYIPSDRTGITTVVQGTIGYLDPMYYYTGRLTEYSDIYSFGVILVELLTRKEPVTYRSSDGDGLVTHFVELLAADNLVQILDPEVVDEGGSQVKEVAYLAASCIKLRAEERPTMRQVEMTLEGLQAPKERVLDYLIAKKFQHSYSEMSLEEESFILSGSYPRPTCDESIVS</sequence>
<dbReference type="FunFam" id="3.30.200.20:FF:000043">
    <property type="entry name" value="Wall-associated receptor kinase 2"/>
    <property type="match status" value="1"/>
</dbReference>
<evidence type="ECO:0000313" key="18">
    <source>
        <dbReference type="EMBL" id="KAK1614615.1"/>
    </source>
</evidence>
<evidence type="ECO:0000259" key="16">
    <source>
        <dbReference type="PROSITE" id="PS50011"/>
    </source>
</evidence>
<organism evidence="18 19">
    <name type="scientific">Lolium multiflorum</name>
    <name type="common">Italian ryegrass</name>
    <name type="synonym">Lolium perenne subsp. multiflorum</name>
    <dbReference type="NCBI Taxonomy" id="4521"/>
    <lineage>
        <taxon>Eukaryota</taxon>
        <taxon>Viridiplantae</taxon>
        <taxon>Streptophyta</taxon>
        <taxon>Embryophyta</taxon>
        <taxon>Tracheophyta</taxon>
        <taxon>Spermatophyta</taxon>
        <taxon>Magnoliopsida</taxon>
        <taxon>Liliopsida</taxon>
        <taxon>Poales</taxon>
        <taxon>Poaceae</taxon>
        <taxon>BOP clade</taxon>
        <taxon>Pooideae</taxon>
        <taxon>Poodae</taxon>
        <taxon>Poeae</taxon>
        <taxon>Poeae Chloroplast Group 2 (Poeae type)</taxon>
        <taxon>Loliodinae</taxon>
        <taxon>Loliinae</taxon>
        <taxon>Lolium</taxon>
    </lineage>
</organism>
<evidence type="ECO:0000256" key="8">
    <source>
        <dbReference type="ARBA" id="ARBA00022777"/>
    </source>
</evidence>
<evidence type="ECO:0000256" key="6">
    <source>
        <dbReference type="ARBA" id="ARBA00022729"/>
    </source>
</evidence>